<feature type="compositionally biased region" description="Pro residues" evidence="1">
    <location>
        <begin position="1"/>
        <end position="21"/>
    </location>
</feature>
<name>A0A9Q8LGS3_PASFU</name>
<dbReference type="Proteomes" id="UP000756132">
    <property type="component" value="Chromosome 4"/>
</dbReference>
<feature type="compositionally biased region" description="Acidic residues" evidence="1">
    <location>
        <begin position="101"/>
        <end position="111"/>
    </location>
</feature>
<sequence>MESQPPPPTRPFDPTPKPGFPVLPAHIGRSAYTIGREQAMIGGVPRAELHASIMQDADNSMYRYRKMQKRIEDEQKSRDDDADSEDGLDDLEELERRIEAGDEGDDLEDIAAFERAPTPRMASPMEEGMDSAASGPSPPPRIAPVSRFLPNLDFSGDAYDPRDYDATPQSDDGSDRTEWDGEQQGSKDKEASKKRSAGASDAGHVPKRKKRAPRGYKTLKSGEVVPSTRKRNRKVKGEEKVVEEDSVMKDAEQVEE</sequence>
<evidence type="ECO:0000313" key="2">
    <source>
        <dbReference type="EMBL" id="UJO16343.1"/>
    </source>
</evidence>
<feature type="compositionally biased region" description="Basic residues" evidence="1">
    <location>
        <begin position="205"/>
        <end position="214"/>
    </location>
</feature>
<feature type="region of interest" description="Disordered" evidence="1">
    <location>
        <begin position="1"/>
        <end position="24"/>
    </location>
</feature>
<feature type="compositionally biased region" description="Basic and acidic residues" evidence="1">
    <location>
        <begin position="246"/>
        <end position="256"/>
    </location>
</feature>
<evidence type="ECO:0000313" key="3">
    <source>
        <dbReference type="Proteomes" id="UP000756132"/>
    </source>
</evidence>
<feature type="compositionally biased region" description="Basic and acidic residues" evidence="1">
    <location>
        <begin position="173"/>
        <end position="193"/>
    </location>
</feature>
<feature type="compositionally biased region" description="Acidic residues" evidence="1">
    <location>
        <begin position="80"/>
        <end position="93"/>
    </location>
</feature>
<protein>
    <submittedName>
        <fullName evidence="2">Uncharacterized protein</fullName>
    </submittedName>
</protein>
<feature type="region of interest" description="Disordered" evidence="1">
    <location>
        <begin position="65"/>
        <end position="256"/>
    </location>
</feature>
<dbReference type="AlphaFoldDB" id="A0A9Q8LGS3"/>
<proteinExistence type="predicted"/>
<accession>A0A9Q8LGS3</accession>
<dbReference type="KEGG" id="ffu:CLAFUR5_05229"/>
<reference evidence="2" key="2">
    <citation type="journal article" date="2022" name="Microb. Genom.">
        <title>A chromosome-scale genome assembly of the tomato pathogen Cladosporium fulvum reveals a compartmentalized genome architecture and the presence of a dispensable chromosome.</title>
        <authorList>
            <person name="Zaccaron A.Z."/>
            <person name="Chen L.H."/>
            <person name="Samaras A."/>
            <person name="Stergiopoulos I."/>
        </authorList>
    </citation>
    <scope>NUCLEOTIDE SEQUENCE</scope>
    <source>
        <strain evidence="2">Race5_Kim</strain>
    </source>
</reference>
<reference evidence="2" key="1">
    <citation type="submission" date="2021-12" db="EMBL/GenBank/DDBJ databases">
        <authorList>
            <person name="Zaccaron A."/>
            <person name="Stergiopoulos I."/>
        </authorList>
    </citation>
    <scope>NUCLEOTIDE SEQUENCE</scope>
    <source>
        <strain evidence="2">Race5_Kim</strain>
    </source>
</reference>
<dbReference type="EMBL" id="CP090166">
    <property type="protein sequence ID" value="UJO16343.1"/>
    <property type="molecule type" value="Genomic_DNA"/>
</dbReference>
<evidence type="ECO:0000256" key="1">
    <source>
        <dbReference type="SAM" id="MobiDB-lite"/>
    </source>
</evidence>
<feature type="compositionally biased region" description="Basic and acidic residues" evidence="1">
    <location>
        <begin position="69"/>
        <end position="79"/>
    </location>
</feature>
<organism evidence="2 3">
    <name type="scientific">Passalora fulva</name>
    <name type="common">Tomato leaf mold</name>
    <name type="synonym">Cladosporium fulvum</name>
    <dbReference type="NCBI Taxonomy" id="5499"/>
    <lineage>
        <taxon>Eukaryota</taxon>
        <taxon>Fungi</taxon>
        <taxon>Dikarya</taxon>
        <taxon>Ascomycota</taxon>
        <taxon>Pezizomycotina</taxon>
        <taxon>Dothideomycetes</taxon>
        <taxon>Dothideomycetidae</taxon>
        <taxon>Mycosphaerellales</taxon>
        <taxon>Mycosphaerellaceae</taxon>
        <taxon>Fulvia</taxon>
    </lineage>
</organism>
<dbReference type="RefSeq" id="XP_047760709.1">
    <property type="nucleotide sequence ID" value="XM_047904377.1"/>
</dbReference>
<gene>
    <name evidence="2" type="ORF">CLAFUR5_05229</name>
</gene>
<dbReference type="GeneID" id="71985107"/>
<keyword evidence="3" id="KW-1185">Reference proteome</keyword>